<dbReference type="InterPro" id="IPR029063">
    <property type="entry name" value="SAM-dependent_MTases_sf"/>
</dbReference>
<evidence type="ECO:0000313" key="2">
    <source>
        <dbReference type="Proteomes" id="UP000199545"/>
    </source>
</evidence>
<name>A0A1I3UFU5_9BACL</name>
<dbReference type="Gene3D" id="3.40.50.150">
    <property type="entry name" value="Vaccinia Virus protein VP39"/>
    <property type="match status" value="1"/>
</dbReference>
<dbReference type="Proteomes" id="UP000199545">
    <property type="component" value="Unassembled WGS sequence"/>
</dbReference>
<dbReference type="EMBL" id="FORR01000023">
    <property type="protein sequence ID" value="SFJ80647.1"/>
    <property type="molecule type" value="Genomic_DNA"/>
</dbReference>
<proteinExistence type="predicted"/>
<accession>A0A1I3UFU5</accession>
<gene>
    <name evidence="1" type="ORF">SAMN05421852_12334</name>
</gene>
<dbReference type="AlphaFoldDB" id="A0A1I3UFU5"/>
<evidence type="ECO:0000313" key="1">
    <source>
        <dbReference type="EMBL" id="SFJ80647.1"/>
    </source>
</evidence>
<sequence length="118" mass="14249">MQPPNENHIRGYFFEVYPRLIDKEAKRRHDSKTVKEALLKVGFRSVDEHKLCETRKIYTDLEELKDDLLARTGRSILHELSDPELKYLVQYISERLRNRSTQEIVEQDYWTIWVARKD</sequence>
<reference evidence="1 2" key="1">
    <citation type="submission" date="2016-10" db="EMBL/GenBank/DDBJ databases">
        <authorList>
            <person name="de Groot N.N."/>
        </authorList>
    </citation>
    <scope>NUCLEOTIDE SEQUENCE [LARGE SCALE GENOMIC DNA]</scope>
    <source>
        <strain evidence="1 2">DSM 44778</strain>
    </source>
</reference>
<organism evidence="1 2">
    <name type="scientific">Thermoflavimicrobium dichotomicum</name>
    <dbReference type="NCBI Taxonomy" id="46223"/>
    <lineage>
        <taxon>Bacteria</taxon>
        <taxon>Bacillati</taxon>
        <taxon>Bacillota</taxon>
        <taxon>Bacilli</taxon>
        <taxon>Bacillales</taxon>
        <taxon>Thermoactinomycetaceae</taxon>
        <taxon>Thermoflavimicrobium</taxon>
    </lineage>
</organism>
<protein>
    <submittedName>
        <fullName evidence="1">Uncharacterized protein</fullName>
    </submittedName>
</protein>
<dbReference type="RefSeq" id="WP_341849649.1">
    <property type="nucleotide sequence ID" value="NZ_FORR01000023.1"/>
</dbReference>
<keyword evidence="2" id="KW-1185">Reference proteome</keyword>
<dbReference type="STRING" id="46223.SAMN05421852_12334"/>